<name>A0ABS6SXS1_9RHOB</name>
<dbReference type="Proteomes" id="UP000756530">
    <property type="component" value="Unassembled WGS sequence"/>
</dbReference>
<gene>
    <name evidence="1" type="ORF">KJP28_02395</name>
</gene>
<sequence>MQHDWLIDVLTDLKAFAQANGMGASAAALDDASLVVLAEMTSLARAKGQAGSSMGEHDNQSGSVTYLFAGRGHA</sequence>
<dbReference type="RefSeq" id="WP_218390628.1">
    <property type="nucleotide sequence ID" value="NZ_JAHUZE010000001.1"/>
</dbReference>
<dbReference type="EMBL" id="JAHUZE010000001">
    <property type="protein sequence ID" value="MBV7377758.1"/>
    <property type="molecule type" value="Genomic_DNA"/>
</dbReference>
<protein>
    <submittedName>
        <fullName evidence="1">Uncharacterized protein</fullName>
    </submittedName>
</protein>
<organism evidence="1 2">
    <name type="scientific">Maritimibacter dapengensis</name>
    <dbReference type="NCBI Taxonomy" id="2836868"/>
    <lineage>
        <taxon>Bacteria</taxon>
        <taxon>Pseudomonadati</taxon>
        <taxon>Pseudomonadota</taxon>
        <taxon>Alphaproteobacteria</taxon>
        <taxon>Rhodobacterales</taxon>
        <taxon>Roseobacteraceae</taxon>
        <taxon>Maritimibacter</taxon>
    </lineage>
</organism>
<accession>A0ABS6SXS1</accession>
<evidence type="ECO:0000313" key="1">
    <source>
        <dbReference type="EMBL" id="MBV7377758.1"/>
    </source>
</evidence>
<reference evidence="1 2" key="1">
    <citation type="submission" date="2021-05" db="EMBL/GenBank/DDBJ databases">
        <title>Culturable bacteria isolated from Daya Bay.</title>
        <authorList>
            <person name="Zheng W."/>
            <person name="Yu S."/>
            <person name="Huang Y."/>
        </authorList>
    </citation>
    <scope>NUCLEOTIDE SEQUENCE [LARGE SCALE GENOMIC DNA]</scope>
    <source>
        <strain evidence="1 2">DP4N28-5</strain>
    </source>
</reference>
<proteinExistence type="predicted"/>
<evidence type="ECO:0000313" key="2">
    <source>
        <dbReference type="Proteomes" id="UP000756530"/>
    </source>
</evidence>
<comment type="caution">
    <text evidence="1">The sequence shown here is derived from an EMBL/GenBank/DDBJ whole genome shotgun (WGS) entry which is preliminary data.</text>
</comment>
<keyword evidence="2" id="KW-1185">Reference proteome</keyword>